<accession>A0A7L6BAA9</accession>
<sequence length="86" mass="9008">MRMLLYGTSAHRVDGVIEGSEGVAMIEADDGAPPPHGPILPTVSDSRKVTDLADESRQGSTVDLQRSCVDGLTETPVRLPGRGPPA</sequence>
<proteinExistence type="predicted"/>
<keyword evidence="2" id="KW-1185">Reference proteome</keyword>
<dbReference type="KEGG" id="mfeu:H1D33_08155"/>
<gene>
    <name evidence="1" type="ORF">H1D33_08155</name>
</gene>
<dbReference type="RefSeq" id="WP_181571206.1">
    <property type="nucleotide sequence ID" value="NZ_CP059322.2"/>
</dbReference>
<reference evidence="2" key="1">
    <citation type="submission" date="2020-07" db="EMBL/GenBank/DDBJ databases">
        <title>A new Micromonospora strain with potent antibiotic activity isolated from the microbiome of a mid-Atlantic deep-sea sponge.</title>
        <authorList>
            <person name="Back C.R."/>
            <person name="Stennett H.L."/>
            <person name="Williams S.E."/>
            <person name="Wang L."/>
            <person name="Ojeda Gomez J."/>
            <person name="Abdulle O.M."/>
            <person name="Duffy T."/>
            <person name="Hendry K.R."/>
            <person name="Powell D."/>
            <person name="Stach J.E."/>
            <person name="Essex-Lopresti A.E."/>
            <person name="Willis C.L."/>
            <person name="Curnow P."/>
            <person name="Race P.R."/>
        </authorList>
    </citation>
    <scope>NUCLEOTIDE SEQUENCE [LARGE SCALE GENOMIC DNA]</scope>
    <source>
        <strain evidence="2">28ISP2-46</strain>
    </source>
</reference>
<evidence type="ECO:0000313" key="2">
    <source>
        <dbReference type="Proteomes" id="UP000510844"/>
    </source>
</evidence>
<evidence type="ECO:0000313" key="1">
    <source>
        <dbReference type="EMBL" id="QLQ38791.1"/>
    </source>
</evidence>
<organism evidence="1 2">
    <name type="scientific">Micromonospora robiginosa</name>
    <dbReference type="NCBI Taxonomy" id="2749844"/>
    <lineage>
        <taxon>Bacteria</taxon>
        <taxon>Bacillati</taxon>
        <taxon>Actinomycetota</taxon>
        <taxon>Actinomycetes</taxon>
        <taxon>Micromonosporales</taxon>
        <taxon>Micromonosporaceae</taxon>
        <taxon>Micromonospora</taxon>
    </lineage>
</organism>
<dbReference type="AlphaFoldDB" id="A0A7L6BAA9"/>
<name>A0A7L6BAA9_9ACTN</name>
<dbReference type="Proteomes" id="UP000510844">
    <property type="component" value="Chromosome"/>
</dbReference>
<reference evidence="1 2" key="2">
    <citation type="journal article" date="2021" name="Mar. Drugs">
        <title>A New Micromonospora Strain with Antibiotic Activity Isolated from the Microbiome of a Mid-Atlantic Deep-Sea Sponge.</title>
        <authorList>
            <person name="Back C.R."/>
            <person name="Stennett H.L."/>
            <person name="Williams S.E."/>
            <person name="Wang L."/>
            <person name="Ojeda Gomez J."/>
            <person name="Abdulle O.M."/>
            <person name="Duffy T."/>
            <person name="Neal C."/>
            <person name="Mantell J."/>
            <person name="Jepson M.A."/>
            <person name="Hendry K.R."/>
            <person name="Powell D."/>
            <person name="Stach J.E.M."/>
            <person name="Essex-Lopresti A.E."/>
            <person name="Willis C.L."/>
            <person name="Curnow P."/>
            <person name="Race P.R."/>
        </authorList>
    </citation>
    <scope>NUCLEOTIDE SEQUENCE [LARGE SCALE GENOMIC DNA]</scope>
    <source>
        <strain evidence="1 2">28ISP2-46</strain>
    </source>
</reference>
<dbReference type="EMBL" id="CP059322">
    <property type="protein sequence ID" value="QLQ38791.1"/>
    <property type="molecule type" value="Genomic_DNA"/>
</dbReference>
<protein>
    <submittedName>
        <fullName evidence="1">Uncharacterized protein</fullName>
    </submittedName>
</protein>